<keyword evidence="2" id="KW-1185">Reference proteome</keyword>
<dbReference type="Proteomes" id="UP001583172">
    <property type="component" value="Unassembled WGS sequence"/>
</dbReference>
<accession>A0ABR3V157</accession>
<gene>
    <name evidence="1" type="ORF">VTJ49DRAFT_6673</name>
</gene>
<dbReference type="EMBL" id="JAZGSY010000652">
    <property type="protein sequence ID" value="KAL1835461.1"/>
    <property type="molecule type" value="Genomic_DNA"/>
</dbReference>
<sequence length="71" mass="7953">MSFSIAKSSTPRDDLAVLRKQQPSIFPSDYTVSYSAFSKKRSGYSAFSKKCSGYSAFFKNSAFLEIYEPIS</sequence>
<evidence type="ECO:0000313" key="1">
    <source>
        <dbReference type="EMBL" id="KAL1835461.1"/>
    </source>
</evidence>
<reference evidence="1 2" key="1">
    <citation type="journal article" date="2024" name="Commun. Biol.">
        <title>Comparative genomic analysis of thermophilic fungi reveals convergent evolutionary adaptations and gene losses.</title>
        <authorList>
            <person name="Steindorff A.S."/>
            <person name="Aguilar-Pontes M.V."/>
            <person name="Robinson A.J."/>
            <person name="Andreopoulos B."/>
            <person name="LaButti K."/>
            <person name="Kuo A."/>
            <person name="Mondo S."/>
            <person name="Riley R."/>
            <person name="Otillar R."/>
            <person name="Haridas S."/>
            <person name="Lipzen A."/>
            <person name="Grimwood J."/>
            <person name="Schmutz J."/>
            <person name="Clum A."/>
            <person name="Reid I.D."/>
            <person name="Moisan M.C."/>
            <person name="Butler G."/>
            <person name="Nguyen T.T.M."/>
            <person name="Dewar K."/>
            <person name="Conant G."/>
            <person name="Drula E."/>
            <person name="Henrissat B."/>
            <person name="Hansel C."/>
            <person name="Singer S."/>
            <person name="Hutchinson M.I."/>
            <person name="de Vries R.P."/>
            <person name="Natvig D.O."/>
            <person name="Powell A.J."/>
            <person name="Tsang A."/>
            <person name="Grigoriev I.V."/>
        </authorList>
    </citation>
    <scope>NUCLEOTIDE SEQUENCE [LARGE SCALE GENOMIC DNA]</scope>
    <source>
        <strain evidence="1 2">CBS 620.91</strain>
    </source>
</reference>
<proteinExistence type="predicted"/>
<protein>
    <submittedName>
        <fullName evidence="1">Uncharacterized protein</fullName>
    </submittedName>
</protein>
<comment type="caution">
    <text evidence="1">The sequence shown here is derived from an EMBL/GenBank/DDBJ whole genome shotgun (WGS) entry which is preliminary data.</text>
</comment>
<name>A0ABR3V157_HUMIN</name>
<evidence type="ECO:0000313" key="2">
    <source>
        <dbReference type="Proteomes" id="UP001583172"/>
    </source>
</evidence>
<organism evidence="1 2">
    <name type="scientific">Humicola insolens</name>
    <name type="common">Soft-rot fungus</name>
    <dbReference type="NCBI Taxonomy" id="85995"/>
    <lineage>
        <taxon>Eukaryota</taxon>
        <taxon>Fungi</taxon>
        <taxon>Dikarya</taxon>
        <taxon>Ascomycota</taxon>
        <taxon>Pezizomycotina</taxon>
        <taxon>Sordariomycetes</taxon>
        <taxon>Sordariomycetidae</taxon>
        <taxon>Sordariales</taxon>
        <taxon>Chaetomiaceae</taxon>
        <taxon>Mycothermus</taxon>
    </lineage>
</organism>